<sequence>MPSQRSEVERLMAKYKQDIASLEEQEEDILRRIQIMEDLIPTVLIWYMWKVSQADRPTASSRIYTEEEAQRKLLHLETILSELQEADRILKEEENTMRKRIEELEESLRDTESIDLILSDEPSTSRLRAEKDQITGEIVDRGKEVGPIECKPIEFKDLLKDADTDWKQTCEDLCTEVSGLRDYLQNTTEKLKESENYIKQLEEDNRVKDGTIQQKILDLEKETKAVFAEVIEKEQERVSEEEREDKKVISAMEEAMEEMKAIKKSLQIKSDTAKGESLDKIKPVGLVEPLMLYEKEKEEEMDLKKEESTEHLKEVIEEKMPSLVLTPEEVILPGSTEILPKPSIPPPQIFEKLEIEVVTVTELSPEAEVLHEAIDKALNMELEASTSEALSGKPEALIETKAPSEPTIKTAVAQPKDIEASETQMETIPEEPVDAREATPSATEILPTKPETQMEVVAHPTEIKASVTETVATAAETKVILSTTEKLPIETAIPMEAKASQTKIEGPLTKMEAITDEPVTPEVEPSATESLILEPEVRMEAEILQSEIKPLETNIETVTDQSVTTTEMTPPLVSDILSSVPEVTPEAKIASSKTEAIAENETFPDKLASHSEIPHPATDSELMIHEPADVTEAEFPSSEIEAIEKVSEIPHIDSHPNEPGSITDSALPSDIEVSTTISEVSPTEVLQSSKETTKLLLADESAMAEPAEDINVPSPIREAAETVEALAITSEPFEVQPPEEAMSSSTSAGFAAQQGPSGMRGLPGADVLAAQTLKGKCRVKDHLIKSMADELRNLAKSNVWSGSQMLASTSQDPVKTYDFDRTTLLQYLKGKEPKDMNPSLKSNEVYSTTNPLDVKVIRKLDQNSLMIAWGPPPSQDTVGFQIFVNGEFKYWVHSAK</sequence>
<dbReference type="AlphaFoldDB" id="A0A1B6KHU7"/>
<proteinExistence type="predicted"/>
<protein>
    <submittedName>
        <fullName evidence="3">Uncharacterized protein</fullName>
    </submittedName>
</protein>
<reference evidence="3" key="1">
    <citation type="submission" date="2015-11" db="EMBL/GenBank/DDBJ databases">
        <title>De novo transcriptome assembly of four potential Pierce s Disease insect vectors from Arizona vineyards.</title>
        <authorList>
            <person name="Tassone E.E."/>
        </authorList>
    </citation>
    <scope>NUCLEOTIDE SEQUENCE</scope>
</reference>
<keyword evidence="1" id="KW-0175">Coiled coil</keyword>
<dbReference type="EMBL" id="GEBQ01029243">
    <property type="protein sequence ID" value="JAT10734.1"/>
    <property type="molecule type" value="Transcribed_RNA"/>
</dbReference>
<feature type="region of interest" description="Disordered" evidence="2">
    <location>
        <begin position="422"/>
        <end position="441"/>
    </location>
</feature>
<evidence type="ECO:0000256" key="1">
    <source>
        <dbReference type="SAM" id="Coils"/>
    </source>
</evidence>
<feature type="coiled-coil region" evidence="1">
    <location>
        <begin position="5"/>
        <end position="39"/>
    </location>
</feature>
<feature type="coiled-coil region" evidence="1">
    <location>
        <begin position="184"/>
        <end position="272"/>
    </location>
</feature>
<name>A0A1B6KHU7_9HEMI</name>
<evidence type="ECO:0000256" key="2">
    <source>
        <dbReference type="SAM" id="MobiDB-lite"/>
    </source>
</evidence>
<feature type="coiled-coil region" evidence="1">
    <location>
        <begin position="66"/>
        <end position="114"/>
    </location>
</feature>
<accession>A0A1B6KHU7</accession>
<organism evidence="3">
    <name type="scientific">Graphocephala atropunctata</name>
    <dbReference type="NCBI Taxonomy" id="36148"/>
    <lineage>
        <taxon>Eukaryota</taxon>
        <taxon>Metazoa</taxon>
        <taxon>Ecdysozoa</taxon>
        <taxon>Arthropoda</taxon>
        <taxon>Hexapoda</taxon>
        <taxon>Insecta</taxon>
        <taxon>Pterygota</taxon>
        <taxon>Neoptera</taxon>
        <taxon>Paraneoptera</taxon>
        <taxon>Hemiptera</taxon>
        <taxon>Auchenorrhyncha</taxon>
        <taxon>Membracoidea</taxon>
        <taxon>Cicadellidae</taxon>
        <taxon>Cicadellinae</taxon>
        <taxon>Cicadellini</taxon>
        <taxon>Graphocephala</taxon>
    </lineage>
</organism>
<gene>
    <name evidence="3" type="ORF">g.10637</name>
</gene>
<evidence type="ECO:0000313" key="3">
    <source>
        <dbReference type="EMBL" id="JAT10734.1"/>
    </source>
</evidence>
<feature type="non-terminal residue" evidence="3">
    <location>
        <position position="896"/>
    </location>
</feature>